<sequence length="152" mass="16206">LPKLKSFEIGIAWGAGHGIGVGVSCPLTKNPLAVGYRKQVLAVVVFAIKDFTKIEFLDKYMDLAVGITIIIIGGVAIYEAKSFSKLHHHHHSIECSHTCEHPDTVLGSMHLPKDSQETESLCIEDGTECDTRSTSSGEPCCAASQALADAAA</sequence>
<proteinExistence type="predicted"/>
<feature type="non-terminal residue" evidence="1">
    <location>
        <position position="152"/>
    </location>
</feature>
<accession>A0A7J6QWQ3</accession>
<gene>
    <name evidence="1" type="ORF">FOZ63_019458</name>
</gene>
<keyword evidence="2" id="KW-1185">Reference proteome</keyword>
<evidence type="ECO:0000313" key="1">
    <source>
        <dbReference type="EMBL" id="KAF4712552.1"/>
    </source>
</evidence>
<name>A0A7J6QWQ3_PEROL</name>
<dbReference type="Proteomes" id="UP000553632">
    <property type="component" value="Unassembled WGS sequence"/>
</dbReference>
<dbReference type="AlphaFoldDB" id="A0A7J6QWQ3"/>
<evidence type="ECO:0000313" key="2">
    <source>
        <dbReference type="Proteomes" id="UP000553632"/>
    </source>
</evidence>
<feature type="non-terminal residue" evidence="1">
    <location>
        <position position="1"/>
    </location>
</feature>
<comment type="caution">
    <text evidence="1">The sequence shown here is derived from an EMBL/GenBank/DDBJ whole genome shotgun (WGS) entry which is preliminary data.</text>
</comment>
<protein>
    <submittedName>
        <fullName evidence="1">Uncharacterized protein</fullName>
    </submittedName>
</protein>
<reference evidence="1 2" key="1">
    <citation type="submission" date="2020-04" db="EMBL/GenBank/DDBJ databases">
        <title>Perkinsus olseni comparative genomics.</title>
        <authorList>
            <person name="Bogema D.R."/>
        </authorList>
    </citation>
    <scope>NUCLEOTIDE SEQUENCE [LARGE SCALE GENOMIC DNA]</scope>
    <source>
        <strain evidence="1 2">ATCC PRA-207</strain>
    </source>
</reference>
<organism evidence="1 2">
    <name type="scientific">Perkinsus olseni</name>
    <name type="common">Perkinsus atlanticus</name>
    <dbReference type="NCBI Taxonomy" id="32597"/>
    <lineage>
        <taxon>Eukaryota</taxon>
        <taxon>Sar</taxon>
        <taxon>Alveolata</taxon>
        <taxon>Perkinsozoa</taxon>
        <taxon>Perkinsea</taxon>
        <taxon>Perkinsida</taxon>
        <taxon>Perkinsidae</taxon>
        <taxon>Perkinsus</taxon>
    </lineage>
</organism>
<dbReference type="EMBL" id="JABANO010030038">
    <property type="protein sequence ID" value="KAF4712552.1"/>
    <property type="molecule type" value="Genomic_DNA"/>
</dbReference>